<keyword evidence="3" id="KW-1185">Reference proteome</keyword>
<dbReference type="EMBL" id="JABTTE010000011">
    <property type="protein sequence ID" value="NSL51990.1"/>
    <property type="molecule type" value="Genomic_DNA"/>
</dbReference>
<dbReference type="AlphaFoldDB" id="A0A8J8GDQ8"/>
<proteinExistence type="predicted"/>
<dbReference type="RefSeq" id="WP_173731193.1">
    <property type="nucleotide sequence ID" value="NZ_JABTTE010000011.1"/>
</dbReference>
<comment type="caution">
    <text evidence="2">The sequence shown here is derived from an EMBL/GenBank/DDBJ whole genome shotgun (WGS) entry which is preliminary data.</text>
</comment>
<feature type="region of interest" description="Disordered" evidence="1">
    <location>
        <begin position="1"/>
        <end position="46"/>
    </location>
</feature>
<evidence type="ECO:0000313" key="2">
    <source>
        <dbReference type="EMBL" id="NSL51990.1"/>
    </source>
</evidence>
<gene>
    <name evidence="2" type="ORF">HR057_09525</name>
</gene>
<feature type="compositionally biased region" description="Polar residues" evidence="1">
    <location>
        <begin position="34"/>
        <end position="46"/>
    </location>
</feature>
<feature type="compositionally biased region" description="Low complexity" evidence="1">
    <location>
        <begin position="1"/>
        <end position="17"/>
    </location>
</feature>
<evidence type="ECO:0000313" key="3">
    <source>
        <dbReference type="Proteomes" id="UP000625804"/>
    </source>
</evidence>
<accession>A0A8J8GDQ8</accession>
<evidence type="ECO:0000256" key="1">
    <source>
        <dbReference type="SAM" id="MobiDB-lite"/>
    </source>
</evidence>
<dbReference type="Proteomes" id="UP000625804">
    <property type="component" value="Unassembled WGS sequence"/>
</dbReference>
<name>A0A8J8GDQ8_9BACI</name>
<sequence length="46" mass="5085">MAKIKANPSKNAKAAASVRGKMNPGQHKELVEQAFQSNTNQQFKKE</sequence>
<organism evidence="2 3">
    <name type="scientific">Calidifontibacillus erzurumensis</name>
    <dbReference type="NCBI Taxonomy" id="2741433"/>
    <lineage>
        <taxon>Bacteria</taxon>
        <taxon>Bacillati</taxon>
        <taxon>Bacillota</taxon>
        <taxon>Bacilli</taxon>
        <taxon>Bacillales</taxon>
        <taxon>Bacillaceae</taxon>
        <taxon>Calidifontibacillus/Schinkia group</taxon>
        <taxon>Calidifontibacillus</taxon>
    </lineage>
</organism>
<reference evidence="2" key="1">
    <citation type="submission" date="2020-06" db="EMBL/GenBank/DDBJ databases">
        <title>A novel thermopfilic bacterium from Erzurum, Turkey.</title>
        <authorList>
            <person name="Adiguzel A."/>
            <person name="Ay H."/>
            <person name="Baltaci M.O."/>
        </authorList>
    </citation>
    <scope>NUCLEOTIDE SEQUENCE</scope>
    <source>
        <strain evidence="2">P2</strain>
    </source>
</reference>
<protein>
    <submittedName>
        <fullName evidence="2">YuzL family protein</fullName>
    </submittedName>
</protein>